<dbReference type="InterPro" id="IPR004527">
    <property type="entry name" value="Glu-tRNA-ligase_bac/mito"/>
</dbReference>
<keyword evidence="3 7" id="KW-0547">Nucleotide-binding</keyword>
<evidence type="ECO:0000256" key="6">
    <source>
        <dbReference type="ARBA" id="ARBA00023146"/>
    </source>
</evidence>
<keyword evidence="6 7" id="KW-0030">Aminoacyl-tRNA synthetase</keyword>
<dbReference type="GO" id="GO:0005524">
    <property type="term" value="F:ATP binding"/>
    <property type="evidence" value="ECO:0007669"/>
    <property type="project" value="UniProtKB-UniRule"/>
</dbReference>
<feature type="binding site" evidence="7">
    <location>
        <position position="256"/>
    </location>
    <ligand>
        <name>ATP</name>
        <dbReference type="ChEBI" id="CHEBI:30616"/>
    </ligand>
</feature>
<dbReference type="InterPro" id="IPR020751">
    <property type="entry name" value="aa-tRNA-synth_I_codon-bd_sub2"/>
</dbReference>
<dbReference type="GO" id="GO:0006424">
    <property type="term" value="P:glutamyl-tRNA aminoacylation"/>
    <property type="evidence" value="ECO:0007669"/>
    <property type="project" value="UniProtKB-UniRule"/>
</dbReference>
<dbReference type="GO" id="GO:0005829">
    <property type="term" value="C:cytosol"/>
    <property type="evidence" value="ECO:0007669"/>
    <property type="project" value="TreeGrafter"/>
</dbReference>
<dbReference type="Gene3D" id="1.10.10.350">
    <property type="match status" value="1"/>
</dbReference>
<name>A0A1F6TDY2_9PROT</name>
<dbReference type="InterPro" id="IPR045462">
    <property type="entry name" value="aa-tRNA-synth_I_cd-bd"/>
</dbReference>
<dbReference type="InterPro" id="IPR000924">
    <property type="entry name" value="Glu/Gln-tRNA-synth"/>
</dbReference>
<dbReference type="SUPFAM" id="SSF52374">
    <property type="entry name" value="Nucleotidylyl transferase"/>
    <property type="match status" value="1"/>
</dbReference>
<organism evidence="10 11">
    <name type="scientific">Candidatus Muproteobacteria bacterium RBG_16_65_31</name>
    <dbReference type="NCBI Taxonomy" id="1817759"/>
    <lineage>
        <taxon>Bacteria</taxon>
        <taxon>Pseudomonadati</taxon>
        <taxon>Pseudomonadota</taxon>
        <taxon>Candidatus Muproteobacteria</taxon>
    </lineage>
</organism>
<dbReference type="Gene3D" id="3.40.50.620">
    <property type="entry name" value="HUPs"/>
    <property type="match status" value="1"/>
</dbReference>
<dbReference type="InterPro" id="IPR008925">
    <property type="entry name" value="aa_tRNA-synth_I_cd-bd_sf"/>
</dbReference>
<evidence type="ECO:0000256" key="3">
    <source>
        <dbReference type="ARBA" id="ARBA00022741"/>
    </source>
</evidence>
<comment type="catalytic activity">
    <reaction evidence="7">
        <text>tRNA(Glu) + L-glutamate + ATP = L-glutamyl-tRNA(Glu) + AMP + diphosphate</text>
        <dbReference type="Rhea" id="RHEA:23540"/>
        <dbReference type="Rhea" id="RHEA-COMP:9663"/>
        <dbReference type="Rhea" id="RHEA-COMP:9680"/>
        <dbReference type="ChEBI" id="CHEBI:29985"/>
        <dbReference type="ChEBI" id="CHEBI:30616"/>
        <dbReference type="ChEBI" id="CHEBI:33019"/>
        <dbReference type="ChEBI" id="CHEBI:78442"/>
        <dbReference type="ChEBI" id="CHEBI:78520"/>
        <dbReference type="ChEBI" id="CHEBI:456215"/>
        <dbReference type="EC" id="6.1.1.17"/>
    </reaction>
</comment>
<comment type="caution">
    <text evidence="7">Lacks conserved residue(s) required for the propagation of feature annotation.</text>
</comment>
<dbReference type="EMBL" id="MFST01000124">
    <property type="protein sequence ID" value="OGI43276.1"/>
    <property type="molecule type" value="Genomic_DNA"/>
</dbReference>
<evidence type="ECO:0000259" key="8">
    <source>
        <dbReference type="Pfam" id="PF00749"/>
    </source>
</evidence>
<comment type="subcellular location">
    <subcellularLocation>
        <location evidence="7">Cytoplasm</location>
    </subcellularLocation>
</comment>
<feature type="short sequence motif" description="'HIGH' region" evidence="7">
    <location>
        <begin position="12"/>
        <end position="22"/>
    </location>
</feature>
<dbReference type="PRINTS" id="PR00987">
    <property type="entry name" value="TRNASYNTHGLU"/>
</dbReference>
<evidence type="ECO:0000259" key="9">
    <source>
        <dbReference type="Pfam" id="PF19269"/>
    </source>
</evidence>
<dbReference type="Pfam" id="PF00749">
    <property type="entry name" value="tRNA-synt_1c"/>
    <property type="match status" value="1"/>
</dbReference>
<comment type="subunit">
    <text evidence="7">Monomer.</text>
</comment>
<feature type="domain" description="Aminoacyl-tRNA synthetase class I anticodon-binding" evidence="9">
    <location>
        <begin position="412"/>
        <end position="467"/>
    </location>
</feature>
<evidence type="ECO:0000256" key="4">
    <source>
        <dbReference type="ARBA" id="ARBA00022840"/>
    </source>
</evidence>
<feature type="domain" description="Glutamyl/glutaminyl-tRNA synthetase class Ib catalytic" evidence="8">
    <location>
        <begin position="7"/>
        <end position="319"/>
    </location>
</feature>
<dbReference type="GO" id="GO:0000049">
    <property type="term" value="F:tRNA binding"/>
    <property type="evidence" value="ECO:0007669"/>
    <property type="project" value="InterPro"/>
</dbReference>
<dbReference type="InterPro" id="IPR033910">
    <property type="entry name" value="GluRS_core"/>
</dbReference>
<dbReference type="InterPro" id="IPR001412">
    <property type="entry name" value="aa-tRNA-synth_I_CS"/>
</dbReference>
<feature type="short sequence motif" description="'KMSKS' region" evidence="7">
    <location>
        <begin position="253"/>
        <end position="257"/>
    </location>
</feature>
<evidence type="ECO:0000256" key="5">
    <source>
        <dbReference type="ARBA" id="ARBA00022917"/>
    </source>
</evidence>
<keyword evidence="2 7" id="KW-0436">Ligase</keyword>
<dbReference type="NCBIfam" id="TIGR00464">
    <property type="entry name" value="gltX_bact"/>
    <property type="match status" value="1"/>
</dbReference>
<dbReference type="PROSITE" id="PS00178">
    <property type="entry name" value="AA_TRNA_LIGASE_I"/>
    <property type="match status" value="1"/>
</dbReference>
<sequence length="476" mass="51966">METGPFKTRFAPSPTGLLHLGNIRTALFNYLLARRERGIFLLRLEDTDAMRGHEKYAAALIEDLRWLGLAWDEGPEVGGARGPYAQSQRGEIYKKYFAALEARGLAYPCFCSEHELSIARKTALTAGRPPRYSGKCHGLSPEEARARFAAGAPATLRFHVADGRSVEFDDGVRGPQAFKTDDIGDFVIRRSDGTPAFFFCNAIDDALMDVSLVVRGEDHLSNTPRQILLLRALGLPVPGYAHIALVVGADGAPLSKRTGGKSVQELRAEGFLPQAISNYLARLGHTYDDNALLDLDRLSADFSTARLHRAPARYDETQLHYWQREAVLHLPATALWAWTGATAHALVPADRSGAFIEAVRGNILFPTDAQRWARIVFTDALEVNRAARAAIAAAGVEFFDAARRAVGEHGPDFKAVSETLRQTLAVNGRSLFQPLRAALTGELDGPEMAKLLPLIGIERARARLQAAYAVTAASSK</sequence>
<dbReference type="Proteomes" id="UP000179344">
    <property type="component" value="Unassembled WGS sequence"/>
</dbReference>
<accession>A0A1F6TDY2</accession>
<evidence type="ECO:0000256" key="7">
    <source>
        <dbReference type="HAMAP-Rule" id="MF_00022"/>
    </source>
</evidence>
<dbReference type="Pfam" id="PF19269">
    <property type="entry name" value="Anticodon_2"/>
    <property type="match status" value="1"/>
</dbReference>
<comment type="caution">
    <text evidence="10">The sequence shown here is derived from an EMBL/GenBank/DDBJ whole genome shotgun (WGS) entry which is preliminary data.</text>
</comment>
<dbReference type="AlphaFoldDB" id="A0A1F6TDY2"/>
<dbReference type="HAMAP" id="MF_00022">
    <property type="entry name" value="Glu_tRNA_synth_type1"/>
    <property type="match status" value="1"/>
</dbReference>
<comment type="similarity">
    <text evidence="1 7">Belongs to the class-I aminoacyl-tRNA synthetase family. Glutamate--tRNA ligase type 1 subfamily.</text>
</comment>
<dbReference type="PANTHER" id="PTHR43311:SF2">
    <property type="entry name" value="GLUTAMATE--TRNA LIGASE, MITOCHONDRIAL-RELATED"/>
    <property type="match status" value="1"/>
</dbReference>
<keyword evidence="5 7" id="KW-0648">Protein biosynthesis</keyword>
<dbReference type="CDD" id="cd00808">
    <property type="entry name" value="GluRS_core"/>
    <property type="match status" value="1"/>
</dbReference>
<dbReference type="GO" id="GO:0004818">
    <property type="term" value="F:glutamate-tRNA ligase activity"/>
    <property type="evidence" value="ECO:0007669"/>
    <property type="project" value="UniProtKB-UniRule"/>
</dbReference>
<dbReference type="EC" id="6.1.1.17" evidence="7"/>
<dbReference type="SUPFAM" id="SSF48163">
    <property type="entry name" value="An anticodon-binding domain of class I aminoacyl-tRNA synthetases"/>
    <property type="match status" value="1"/>
</dbReference>
<proteinExistence type="inferred from homology"/>
<keyword evidence="7" id="KW-0963">Cytoplasm</keyword>
<dbReference type="PANTHER" id="PTHR43311">
    <property type="entry name" value="GLUTAMATE--TRNA LIGASE"/>
    <property type="match status" value="1"/>
</dbReference>
<dbReference type="InterPro" id="IPR049940">
    <property type="entry name" value="GluQ/Sye"/>
</dbReference>
<keyword evidence="4 7" id="KW-0067">ATP-binding</keyword>
<gene>
    <name evidence="7" type="primary">gltX</name>
    <name evidence="10" type="ORF">A2V92_02870</name>
</gene>
<evidence type="ECO:0000313" key="10">
    <source>
        <dbReference type="EMBL" id="OGI43276.1"/>
    </source>
</evidence>
<evidence type="ECO:0000313" key="11">
    <source>
        <dbReference type="Proteomes" id="UP000179344"/>
    </source>
</evidence>
<protein>
    <recommendedName>
        <fullName evidence="7">Glutamate--tRNA ligase</fullName>
        <ecNumber evidence="7">6.1.1.17</ecNumber>
    </recommendedName>
    <alternativeName>
        <fullName evidence="7">Glutamyl-tRNA synthetase</fullName>
        <shortName evidence="7">GluRS</shortName>
    </alternativeName>
</protein>
<evidence type="ECO:0000256" key="2">
    <source>
        <dbReference type="ARBA" id="ARBA00022598"/>
    </source>
</evidence>
<dbReference type="GO" id="GO:0008270">
    <property type="term" value="F:zinc ion binding"/>
    <property type="evidence" value="ECO:0007669"/>
    <property type="project" value="InterPro"/>
</dbReference>
<dbReference type="InterPro" id="IPR020058">
    <property type="entry name" value="Glu/Gln-tRNA-synth_Ib_cat-dom"/>
</dbReference>
<dbReference type="InterPro" id="IPR014729">
    <property type="entry name" value="Rossmann-like_a/b/a_fold"/>
</dbReference>
<reference evidence="10 11" key="1">
    <citation type="journal article" date="2016" name="Nat. Commun.">
        <title>Thousands of microbial genomes shed light on interconnected biogeochemical processes in an aquifer system.</title>
        <authorList>
            <person name="Anantharaman K."/>
            <person name="Brown C.T."/>
            <person name="Hug L.A."/>
            <person name="Sharon I."/>
            <person name="Castelle C.J."/>
            <person name="Probst A.J."/>
            <person name="Thomas B.C."/>
            <person name="Singh A."/>
            <person name="Wilkins M.J."/>
            <person name="Karaoz U."/>
            <person name="Brodie E.L."/>
            <person name="Williams K.H."/>
            <person name="Hubbard S.S."/>
            <person name="Banfield J.F."/>
        </authorList>
    </citation>
    <scope>NUCLEOTIDE SEQUENCE [LARGE SCALE GENOMIC DNA]</scope>
</reference>
<evidence type="ECO:0000256" key="1">
    <source>
        <dbReference type="ARBA" id="ARBA00007894"/>
    </source>
</evidence>
<comment type="function">
    <text evidence="7">Catalyzes the attachment of glutamate to tRNA(Glu) in a two-step reaction: glutamate is first activated by ATP to form Glu-AMP and then transferred to the acceptor end of tRNA(Glu).</text>
</comment>